<feature type="region of interest" description="Regulatory domain" evidence="11">
    <location>
        <begin position="392"/>
        <end position="516"/>
    </location>
</feature>
<dbReference type="InterPro" id="IPR005671">
    <property type="entry name" value="LeuA_bact_synth"/>
</dbReference>
<dbReference type="SUPFAM" id="SSF51569">
    <property type="entry name" value="Aldolase"/>
    <property type="match status" value="1"/>
</dbReference>
<dbReference type="Gene3D" id="3.30.160.270">
    <property type="match status" value="1"/>
</dbReference>
<evidence type="ECO:0000256" key="3">
    <source>
        <dbReference type="ARBA" id="ARBA00012973"/>
    </source>
</evidence>
<evidence type="ECO:0000256" key="9">
    <source>
        <dbReference type="ARBA" id="ARBA00023211"/>
    </source>
</evidence>
<dbReference type="InterPro" id="IPR036230">
    <property type="entry name" value="LeuA_allosteric_dom_sf"/>
</dbReference>
<dbReference type="GO" id="GO:0009098">
    <property type="term" value="P:L-leucine biosynthetic process"/>
    <property type="evidence" value="ECO:0007669"/>
    <property type="project" value="UniProtKB-UniRule"/>
</dbReference>
<keyword evidence="7 11" id="KW-0808">Transferase</keyword>
<dbReference type="GO" id="GO:0003985">
    <property type="term" value="F:acetyl-CoA C-acetyltransferase activity"/>
    <property type="evidence" value="ECO:0007669"/>
    <property type="project" value="UniProtKB-UniRule"/>
</dbReference>
<dbReference type="InterPro" id="IPR054691">
    <property type="entry name" value="LeuA/HCS_post-cat"/>
</dbReference>
<dbReference type="GO" id="GO:0005737">
    <property type="term" value="C:cytoplasm"/>
    <property type="evidence" value="ECO:0007669"/>
    <property type="project" value="UniProtKB-UniRule"/>
</dbReference>
<proteinExistence type="inferred from homology"/>
<evidence type="ECO:0000256" key="11">
    <source>
        <dbReference type="HAMAP-Rule" id="MF_01025"/>
    </source>
</evidence>
<feature type="binding site" evidence="11">
    <location>
        <position position="14"/>
    </location>
    <ligand>
        <name>Mn(2+)</name>
        <dbReference type="ChEBI" id="CHEBI:29035"/>
    </ligand>
</feature>
<evidence type="ECO:0000256" key="6">
    <source>
        <dbReference type="ARBA" id="ARBA00022605"/>
    </source>
</evidence>
<evidence type="ECO:0000256" key="8">
    <source>
        <dbReference type="ARBA" id="ARBA00022723"/>
    </source>
</evidence>
<keyword evidence="13" id="KW-0012">Acyltransferase</keyword>
<evidence type="ECO:0000256" key="5">
    <source>
        <dbReference type="ARBA" id="ARBA00022430"/>
    </source>
</evidence>
<evidence type="ECO:0000256" key="7">
    <source>
        <dbReference type="ARBA" id="ARBA00022679"/>
    </source>
</evidence>
<keyword evidence="6 11" id="KW-0028">Amino-acid biosynthesis</keyword>
<dbReference type="InterPro" id="IPR002034">
    <property type="entry name" value="AIPM/Hcit_synth_CS"/>
</dbReference>
<feature type="domain" description="Pyruvate carboxyltransferase" evidence="12">
    <location>
        <begin position="5"/>
        <end position="268"/>
    </location>
</feature>
<dbReference type="InterPro" id="IPR013785">
    <property type="entry name" value="Aldolase_TIM"/>
</dbReference>
<evidence type="ECO:0000313" key="13">
    <source>
        <dbReference type="EMBL" id="AQQ08697.1"/>
    </source>
</evidence>
<comment type="pathway">
    <text evidence="1 11">Amino-acid biosynthesis; L-leucine biosynthesis; L-leucine from 3-methyl-2-oxobutanoate: step 1/4.</text>
</comment>
<dbReference type="CDD" id="cd07940">
    <property type="entry name" value="DRE_TIM_IPMS"/>
    <property type="match status" value="1"/>
</dbReference>
<evidence type="ECO:0000256" key="1">
    <source>
        <dbReference type="ARBA" id="ARBA00004689"/>
    </source>
</evidence>
<keyword evidence="9 11" id="KW-0464">Manganese</keyword>
<organism evidence="13 14">
    <name type="scientific">Sedimentisphaera cyanobacteriorum</name>
    <dbReference type="NCBI Taxonomy" id="1940790"/>
    <lineage>
        <taxon>Bacteria</taxon>
        <taxon>Pseudomonadati</taxon>
        <taxon>Planctomycetota</taxon>
        <taxon>Phycisphaerae</taxon>
        <taxon>Sedimentisphaerales</taxon>
        <taxon>Sedimentisphaeraceae</taxon>
        <taxon>Sedimentisphaera</taxon>
    </lineage>
</organism>
<dbReference type="PROSITE" id="PS50991">
    <property type="entry name" value="PYR_CT"/>
    <property type="match status" value="1"/>
</dbReference>
<sequence>MKDKIYIFDTTLRDGEQAPGAAMGIQDKLQVAHQLDALKIDIIEAGFPVSSQAQFEATEMISRELSYPTIAGLARANKSDIDKAGEALKDAKRKRIHTFIATSPIHMEYKLGKTPDEVMKMAVEAVSHAKTAADEVEFSPEDGCRSDMDFLVEIVQAVIEAGATTVNIPDTVGYVLPEEYGNIIATLREKVPNIDKAVLSTHCHNDLGMAAANSLAGVKNGARQVECTINGIGERAGNAAMEEIVLAVKTRSDFFEGIETDIKTTEIAKASKLVSRLTGFAVAPNKAIVGSNAFAHESGIHVHGILKNRETYEIMTPETIGLEGNRMVLGRHSGKAGFKKRCEEMGYKLSEAELKNAFDKFCQLADKKKEVFDEDIAAIISDDIRKEEQIFKLDHLQVASGSSSSTIPTASVRIIHNGKSLVAAAHGDGPVDAAYQAVRLATNISPELESYSIRAVTGGKDALGEATVEILDDDGKRIIGRGASTDIIEASAKAYVDAINRLVRRQKITEMKESSI</sequence>
<dbReference type="FunFam" id="1.10.238.260:FF:000001">
    <property type="entry name" value="2-isopropylmalate synthase"/>
    <property type="match status" value="1"/>
</dbReference>
<dbReference type="InterPro" id="IPR013709">
    <property type="entry name" value="2-isopropylmalate_synth_dimer"/>
</dbReference>
<dbReference type="Pfam" id="PF08502">
    <property type="entry name" value="LeuA_dimer"/>
    <property type="match status" value="1"/>
</dbReference>
<dbReference type="PANTHER" id="PTHR10277">
    <property type="entry name" value="HOMOCITRATE SYNTHASE-RELATED"/>
    <property type="match status" value="1"/>
</dbReference>
<dbReference type="STRING" id="1940790.L21SP3_00486"/>
<dbReference type="Gene3D" id="1.10.238.260">
    <property type="match status" value="1"/>
</dbReference>
<dbReference type="SMART" id="SM00917">
    <property type="entry name" value="LeuA_dimer"/>
    <property type="match status" value="1"/>
</dbReference>
<dbReference type="InterPro" id="IPR000891">
    <property type="entry name" value="PYR_CT"/>
</dbReference>
<keyword evidence="10 11" id="KW-0100">Branched-chain amino acid biosynthesis</keyword>
<protein>
    <recommendedName>
        <fullName evidence="4 11">2-isopropylmalate synthase</fullName>
        <ecNumber evidence="3 11">2.3.3.13</ecNumber>
    </recommendedName>
    <alternativeName>
        <fullName evidence="11">Alpha-IPM synthase</fullName>
    </alternativeName>
    <alternativeName>
        <fullName evidence="11">Alpha-isopropylmalate synthase</fullName>
    </alternativeName>
</protein>
<dbReference type="OrthoDB" id="9804858at2"/>
<keyword evidence="14" id="KW-1185">Reference proteome</keyword>
<feature type="binding site" evidence="11">
    <location>
        <position position="204"/>
    </location>
    <ligand>
        <name>Mn(2+)</name>
        <dbReference type="ChEBI" id="CHEBI:29035"/>
    </ligand>
</feature>
<comment type="cofactor">
    <cofactor evidence="11">
        <name>Mn(2+)</name>
        <dbReference type="ChEBI" id="CHEBI:29035"/>
    </cofactor>
</comment>
<keyword evidence="8 11" id="KW-0479">Metal-binding</keyword>
<dbReference type="SUPFAM" id="SSF110921">
    <property type="entry name" value="2-isopropylmalate synthase LeuA, allosteric (dimerisation) domain"/>
    <property type="match status" value="1"/>
</dbReference>
<keyword evidence="11" id="KW-0963">Cytoplasm</keyword>
<accession>A0A1Q2HML0</accession>
<reference evidence="14" key="1">
    <citation type="submission" date="2017-02" db="EMBL/GenBank/DDBJ databases">
        <title>Comparative genomics and description of representatives of a novel lineage of planctomycetes thriving in anoxic sediments.</title>
        <authorList>
            <person name="Spring S."/>
            <person name="Bunk B."/>
            <person name="Sproer C."/>
            <person name="Klenk H.-P."/>
        </authorList>
    </citation>
    <scope>NUCLEOTIDE SEQUENCE [LARGE SCALE GENOMIC DNA]</scope>
    <source>
        <strain evidence="14">L21-RPul-D3</strain>
    </source>
</reference>
<dbReference type="AlphaFoldDB" id="A0A1Q2HML0"/>
<dbReference type="EMBL" id="CP019633">
    <property type="protein sequence ID" value="AQQ08697.1"/>
    <property type="molecule type" value="Genomic_DNA"/>
</dbReference>
<feature type="binding site" evidence="11">
    <location>
        <position position="202"/>
    </location>
    <ligand>
        <name>Mn(2+)</name>
        <dbReference type="ChEBI" id="CHEBI:29035"/>
    </ligand>
</feature>
<dbReference type="Proteomes" id="UP000188273">
    <property type="component" value="Chromosome"/>
</dbReference>
<dbReference type="KEGG" id="pbu:L21SP3_00486"/>
<dbReference type="Pfam" id="PF00682">
    <property type="entry name" value="HMGL-like"/>
    <property type="match status" value="1"/>
</dbReference>
<name>A0A1Q2HML0_9BACT</name>
<dbReference type="PROSITE" id="PS00816">
    <property type="entry name" value="AIPM_HOMOCIT_SYNTH_2"/>
    <property type="match status" value="1"/>
</dbReference>
<evidence type="ECO:0000259" key="12">
    <source>
        <dbReference type="PROSITE" id="PS50991"/>
    </source>
</evidence>
<dbReference type="NCBIfam" id="TIGR00973">
    <property type="entry name" value="leuA_bact"/>
    <property type="match status" value="1"/>
</dbReference>
<feature type="binding site" evidence="11">
    <location>
        <position position="238"/>
    </location>
    <ligand>
        <name>Mn(2+)</name>
        <dbReference type="ChEBI" id="CHEBI:29035"/>
    </ligand>
</feature>
<dbReference type="GO" id="GO:0030145">
    <property type="term" value="F:manganese ion binding"/>
    <property type="evidence" value="ECO:0007669"/>
    <property type="project" value="UniProtKB-UniRule"/>
</dbReference>
<dbReference type="RefSeq" id="WP_077539176.1">
    <property type="nucleotide sequence ID" value="NZ_CP019633.1"/>
</dbReference>
<dbReference type="Pfam" id="PF22617">
    <property type="entry name" value="HCS_D2"/>
    <property type="match status" value="1"/>
</dbReference>
<dbReference type="Gene3D" id="3.20.20.70">
    <property type="entry name" value="Aldolase class I"/>
    <property type="match status" value="1"/>
</dbReference>
<comment type="similarity">
    <text evidence="2 11">Belongs to the alpha-IPM synthase/homocitrate synthase family. LeuA type 1 subfamily.</text>
</comment>
<dbReference type="InterPro" id="IPR050073">
    <property type="entry name" value="2-IPM_HCS-like"/>
</dbReference>
<comment type="function">
    <text evidence="11">Catalyzes the condensation of the acetyl group of acetyl-CoA with 3-methyl-2-oxobutanoate (2-ketoisovalerate) to form 3-carboxy-3-hydroxy-4-methylpentanoate (2-isopropylmalate).</text>
</comment>
<comment type="subunit">
    <text evidence="11">Homodimer.</text>
</comment>
<dbReference type="HAMAP" id="MF_01025">
    <property type="entry name" value="LeuA_type1"/>
    <property type="match status" value="1"/>
</dbReference>
<dbReference type="EC" id="2.3.3.13" evidence="3 11"/>
<evidence type="ECO:0000313" key="14">
    <source>
        <dbReference type="Proteomes" id="UP000188273"/>
    </source>
</evidence>
<evidence type="ECO:0000256" key="4">
    <source>
        <dbReference type="ARBA" id="ARBA00018198"/>
    </source>
</evidence>
<dbReference type="UniPathway" id="UPA00048">
    <property type="reaction ID" value="UER00070"/>
</dbReference>
<evidence type="ECO:0000256" key="2">
    <source>
        <dbReference type="ARBA" id="ARBA00009396"/>
    </source>
</evidence>
<dbReference type="FunFam" id="3.20.20.70:FF:000010">
    <property type="entry name" value="2-isopropylmalate synthase"/>
    <property type="match status" value="1"/>
</dbReference>
<dbReference type="PANTHER" id="PTHR10277:SF9">
    <property type="entry name" value="2-ISOPROPYLMALATE SYNTHASE 1, CHLOROPLASTIC-RELATED"/>
    <property type="match status" value="1"/>
</dbReference>
<evidence type="ECO:0000256" key="10">
    <source>
        <dbReference type="ARBA" id="ARBA00023304"/>
    </source>
</evidence>
<comment type="catalytic activity">
    <reaction evidence="11">
        <text>3-methyl-2-oxobutanoate + acetyl-CoA + H2O = (2S)-2-isopropylmalate + CoA + H(+)</text>
        <dbReference type="Rhea" id="RHEA:21524"/>
        <dbReference type="ChEBI" id="CHEBI:1178"/>
        <dbReference type="ChEBI" id="CHEBI:11851"/>
        <dbReference type="ChEBI" id="CHEBI:15377"/>
        <dbReference type="ChEBI" id="CHEBI:15378"/>
        <dbReference type="ChEBI" id="CHEBI:57287"/>
        <dbReference type="ChEBI" id="CHEBI:57288"/>
        <dbReference type="EC" id="2.3.3.13"/>
    </reaction>
</comment>
<dbReference type="PROSITE" id="PS00815">
    <property type="entry name" value="AIPM_HOMOCIT_SYNTH_1"/>
    <property type="match status" value="1"/>
</dbReference>
<keyword evidence="5 11" id="KW-0432">Leucine biosynthesis</keyword>
<dbReference type="GO" id="GO:0003852">
    <property type="term" value="F:2-isopropylmalate synthase activity"/>
    <property type="evidence" value="ECO:0007669"/>
    <property type="project" value="UniProtKB-UniRule"/>
</dbReference>
<dbReference type="NCBIfam" id="NF002086">
    <property type="entry name" value="PRK00915.1-3"/>
    <property type="match status" value="1"/>
</dbReference>
<gene>
    <name evidence="13" type="primary">leuA_1</name>
    <name evidence="11" type="synonym">leuA</name>
    <name evidence="13" type="ORF">L21SP3_00486</name>
</gene>